<dbReference type="GeneID" id="111285854"/>
<evidence type="ECO:0000256" key="1">
    <source>
        <dbReference type="ARBA" id="ARBA00004123"/>
    </source>
</evidence>
<keyword evidence="2" id="KW-0805">Transcription regulation</keyword>
<feature type="region of interest" description="Disordered" evidence="6">
    <location>
        <begin position="584"/>
        <end position="614"/>
    </location>
</feature>
<feature type="compositionally biased region" description="Acidic residues" evidence="6">
    <location>
        <begin position="603"/>
        <end position="614"/>
    </location>
</feature>
<dbReference type="PANTHER" id="PTHR21654">
    <property type="entry name" value="FI21293P1"/>
    <property type="match status" value="1"/>
</dbReference>
<evidence type="ECO:0000256" key="4">
    <source>
        <dbReference type="ARBA" id="ARBA00023163"/>
    </source>
</evidence>
<evidence type="ECO:0000313" key="8">
    <source>
        <dbReference type="Proteomes" id="UP000515121"/>
    </source>
</evidence>
<evidence type="ECO:0000313" key="9">
    <source>
        <dbReference type="RefSeq" id="XP_022731221.1"/>
    </source>
</evidence>
<comment type="subcellular location">
    <subcellularLocation>
        <location evidence="1">Nucleus</location>
    </subcellularLocation>
</comment>
<reference evidence="9" key="1">
    <citation type="submission" date="2025-08" db="UniProtKB">
        <authorList>
            <consortium name="RefSeq"/>
        </authorList>
    </citation>
    <scope>IDENTIFICATION</scope>
    <source>
        <tissue evidence="9">Fruit stalk</tissue>
    </source>
</reference>
<name>A0A6P5XTN2_DURZI</name>
<feature type="domain" description="Myb-like" evidence="7">
    <location>
        <begin position="421"/>
        <end position="481"/>
    </location>
</feature>
<dbReference type="GO" id="GO:0003677">
    <property type="term" value="F:DNA binding"/>
    <property type="evidence" value="ECO:0007669"/>
    <property type="project" value="UniProtKB-KW"/>
</dbReference>
<protein>
    <submittedName>
        <fullName evidence="9">Trihelix transcription factor PTL-like</fullName>
    </submittedName>
</protein>
<dbReference type="RefSeq" id="XP_022731221.1">
    <property type="nucleotide sequence ID" value="XM_022875486.1"/>
</dbReference>
<dbReference type="OrthoDB" id="691673at2759"/>
<gene>
    <name evidence="9" type="primary">LOC111285854</name>
</gene>
<dbReference type="KEGG" id="dzi:111285854"/>
<dbReference type="Pfam" id="PF13837">
    <property type="entry name" value="Myb_DNA-bind_4"/>
    <property type="match status" value="1"/>
</dbReference>
<dbReference type="CDD" id="cd12203">
    <property type="entry name" value="GT1"/>
    <property type="match status" value="1"/>
</dbReference>
<dbReference type="PANTHER" id="PTHR21654:SF31">
    <property type="entry name" value="OS02G0104500 PROTEIN"/>
    <property type="match status" value="1"/>
</dbReference>
<dbReference type="AlphaFoldDB" id="A0A6P5XTN2"/>
<keyword evidence="8" id="KW-1185">Reference proteome</keyword>
<dbReference type="Proteomes" id="UP000515121">
    <property type="component" value="Unplaced"/>
</dbReference>
<dbReference type="PROSITE" id="PS50090">
    <property type="entry name" value="MYB_LIKE"/>
    <property type="match status" value="1"/>
</dbReference>
<organism evidence="8 9">
    <name type="scientific">Durio zibethinus</name>
    <name type="common">Durian</name>
    <dbReference type="NCBI Taxonomy" id="66656"/>
    <lineage>
        <taxon>Eukaryota</taxon>
        <taxon>Viridiplantae</taxon>
        <taxon>Streptophyta</taxon>
        <taxon>Embryophyta</taxon>
        <taxon>Tracheophyta</taxon>
        <taxon>Spermatophyta</taxon>
        <taxon>Magnoliopsida</taxon>
        <taxon>eudicotyledons</taxon>
        <taxon>Gunneridae</taxon>
        <taxon>Pentapetalae</taxon>
        <taxon>rosids</taxon>
        <taxon>malvids</taxon>
        <taxon>Malvales</taxon>
        <taxon>Malvaceae</taxon>
        <taxon>Helicteroideae</taxon>
        <taxon>Durio</taxon>
    </lineage>
</organism>
<dbReference type="InterPro" id="IPR001005">
    <property type="entry name" value="SANT/Myb"/>
</dbReference>
<keyword evidence="5" id="KW-0539">Nucleus</keyword>
<keyword evidence="3" id="KW-0238">DNA-binding</keyword>
<evidence type="ECO:0000256" key="6">
    <source>
        <dbReference type="SAM" id="MobiDB-lite"/>
    </source>
</evidence>
<dbReference type="FunFam" id="1.10.10.60:FF:000092">
    <property type="entry name" value="Trihelix transcription factor GT-2"/>
    <property type="match status" value="1"/>
</dbReference>
<dbReference type="Gene3D" id="1.10.10.60">
    <property type="entry name" value="Homeodomain-like"/>
    <property type="match status" value="1"/>
</dbReference>
<accession>A0A6P5XTN2</accession>
<evidence type="ECO:0000256" key="3">
    <source>
        <dbReference type="ARBA" id="ARBA00023125"/>
    </source>
</evidence>
<dbReference type="GO" id="GO:0005634">
    <property type="term" value="C:nucleus"/>
    <property type="evidence" value="ECO:0007669"/>
    <property type="project" value="UniProtKB-SubCell"/>
</dbReference>
<dbReference type="GO" id="GO:0006355">
    <property type="term" value="P:regulation of DNA-templated transcription"/>
    <property type="evidence" value="ECO:0007669"/>
    <property type="project" value="UniProtKB-ARBA"/>
</dbReference>
<evidence type="ECO:0000256" key="5">
    <source>
        <dbReference type="ARBA" id="ARBA00023242"/>
    </source>
</evidence>
<keyword evidence="4" id="KW-0804">Transcription</keyword>
<evidence type="ECO:0000256" key="2">
    <source>
        <dbReference type="ARBA" id="ARBA00023015"/>
    </source>
</evidence>
<proteinExistence type="predicted"/>
<dbReference type="InterPro" id="IPR044822">
    <property type="entry name" value="Myb_DNA-bind_4"/>
</dbReference>
<evidence type="ECO:0000259" key="7">
    <source>
        <dbReference type="PROSITE" id="PS50090"/>
    </source>
</evidence>
<sequence length="614" mass="70546">MHPVKYGAHHLQQQLLMDDDGSSSSVFSISNPYHQQQQSVLHPNYPLHFQQQQKQHQTLFQQHSLPVTHQLFQHHHQHQFQPFQEQAETVHHHHVHQQPFLAVNFKLGLNENSRKKEVALALNHQTNDATFLHGNEQHVPENRRPQQHSLLTPHCWHPQEDSPIKEPFWKPLNRCEDRQCSGDEAREIEWNKYNKVLQQPDQCTSERSKNLENRYRLFGELEAIYGLAKGGETTRAGSGSALTGENSPANVGLSMLLTEFQGHNVGANVGFGNVATGVDHGSEASIGEEASLRKIQKKKRKKKMKEQLSSMVGFFESLVKQVMDHQEGLHRRFLEVIERMDKERSVKEESWSRQEAEKRNREAIARAHEQALASSREAFIVSYLEKITGQSINLPARAPLLMQRESAIEPYNESTPVKVDNNSRWPRAEVEALIQVRCNLESKFREPGLKGPLWEEVSSFMASLGYQRSAKRCKEKWENINKYFRKSKENVKKRSQQSKTCPYFDQLDQLYSRIPITCPTSPTPLINSYIEMQQQDDSNFLEAYMPKRDLGTAQVNGSGNLKVSEMNFPKLDFDGAVCENIVQGSNRKDNESHGNYLNNEGERVDDDNESDGEE</sequence>